<evidence type="ECO:0008006" key="4">
    <source>
        <dbReference type="Google" id="ProtNLM"/>
    </source>
</evidence>
<evidence type="ECO:0000256" key="1">
    <source>
        <dbReference type="SAM" id="SignalP"/>
    </source>
</evidence>
<gene>
    <name evidence="2" type="ORF">GCM10022247_71720</name>
</gene>
<accession>A0ABP7U417</accession>
<proteinExistence type="predicted"/>
<comment type="caution">
    <text evidence="2">The sequence shown here is derived from an EMBL/GenBank/DDBJ whole genome shotgun (WGS) entry which is preliminary data.</text>
</comment>
<organism evidence="2 3">
    <name type="scientific">Allokutzneria multivorans</name>
    <dbReference type="NCBI Taxonomy" id="1142134"/>
    <lineage>
        <taxon>Bacteria</taxon>
        <taxon>Bacillati</taxon>
        <taxon>Actinomycetota</taxon>
        <taxon>Actinomycetes</taxon>
        <taxon>Pseudonocardiales</taxon>
        <taxon>Pseudonocardiaceae</taxon>
        <taxon>Allokutzneria</taxon>
    </lineage>
</organism>
<keyword evidence="3" id="KW-1185">Reference proteome</keyword>
<feature type="chain" id="PRO_5046461731" description="Lipoprotein" evidence="1">
    <location>
        <begin position="25"/>
        <end position="166"/>
    </location>
</feature>
<reference evidence="3" key="1">
    <citation type="journal article" date="2019" name="Int. J. Syst. Evol. Microbiol.">
        <title>The Global Catalogue of Microorganisms (GCM) 10K type strain sequencing project: providing services to taxonomists for standard genome sequencing and annotation.</title>
        <authorList>
            <consortium name="The Broad Institute Genomics Platform"/>
            <consortium name="The Broad Institute Genome Sequencing Center for Infectious Disease"/>
            <person name="Wu L."/>
            <person name="Ma J."/>
        </authorList>
    </citation>
    <scope>NUCLEOTIDE SEQUENCE [LARGE SCALE GENOMIC DNA]</scope>
    <source>
        <strain evidence="3">JCM 17342</strain>
    </source>
</reference>
<evidence type="ECO:0000313" key="2">
    <source>
        <dbReference type="EMBL" id="GAA4035717.1"/>
    </source>
</evidence>
<feature type="signal peptide" evidence="1">
    <location>
        <begin position="1"/>
        <end position="24"/>
    </location>
</feature>
<name>A0ABP7U417_9PSEU</name>
<keyword evidence="1" id="KW-0732">Signal</keyword>
<sequence length="166" mass="17317">MHEIAVVLAGAALAATGMSCTAVAAPAPFFEYDAAPGAHPVSGRSGSYAQDRLADMSGNAGTVKIFTDGWRDEWTVVLKAPAGQQLVPGTYRNAKRYEEGHGPTPGLEVVHSGIGCEDVFGSFTIDRYEHGEGAAVTAFDGSLEHRCGAPDAPPLKVRVSYRAPTG</sequence>
<evidence type="ECO:0000313" key="3">
    <source>
        <dbReference type="Proteomes" id="UP001501747"/>
    </source>
</evidence>
<dbReference type="EMBL" id="BAABAL010000026">
    <property type="protein sequence ID" value="GAA4035717.1"/>
    <property type="molecule type" value="Genomic_DNA"/>
</dbReference>
<dbReference type="RefSeq" id="WP_344885484.1">
    <property type="nucleotide sequence ID" value="NZ_BAABAL010000026.1"/>
</dbReference>
<protein>
    <recommendedName>
        <fullName evidence="4">Lipoprotein</fullName>
    </recommendedName>
</protein>
<dbReference type="Proteomes" id="UP001501747">
    <property type="component" value="Unassembled WGS sequence"/>
</dbReference>